<reference evidence="3 4" key="1">
    <citation type="submission" date="2015-09" db="EMBL/GenBank/DDBJ databases">
        <authorList>
            <consortium name="Pathogen Informatics"/>
        </authorList>
    </citation>
    <scope>NUCLEOTIDE SEQUENCE [LARGE SCALE GENOMIC DNA]</scope>
    <source>
        <strain evidence="3 4">2789STDY5608850</strain>
    </source>
</reference>
<dbReference type="Gene3D" id="2.170.150.60">
    <property type="match status" value="2"/>
</dbReference>
<dbReference type="EMBL" id="CYZE01000003">
    <property type="protein sequence ID" value="CUO03126.1"/>
    <property type="molecule type" value="Genomic_DNA"/>
</dbReference>
<keyword evidence="1" id="KW-0732">Signal</keyword>
<dbReference type="Pfam" id="PF18218">
    <property type="entry name" value="Spa1_C"/>
    <property type="match status" value="2"/>
</dbReference>
<evidence type="ECO:0000259" key="2">
    <source>
        <dbReference type="Pfam" id="PF18218"/>
    </source>
</evidence>
<dbReference type="NCBIfam" id="NF033433">
    <property type="entry name" value="NisI_immun_dup"/>
    <property type="match status" value="2"/>
</dbReference>
<dbReference type="Proteomes" id="UP000095651">
    <property type="component" value="Unassembled WGS sequence"/>
</dbReference>
<proteinExistence type="predicted"/>
<sequence>MNRNKKRIVAVMVSFAVCAALAGCSLQDKIEEYSSGKEQCSLNAENVTQFIYKGNNYTILEDTVSNGGLGEWVGYIRQLTAIDEAGKVLLQENVESATFHTLADLAEKAPEAAYIIPFLNVYAAPNADTYLIVDVNGGYHKAIISDNMKDTDIIFNFRETGQPVDSELEINPENATQLLCDGMVYQVTTDVVSNDELGSYIDILAESVTFDTETKIPLSKEDLNRIDWNGENAGQGREQWFYTDVYEIYGTDTTEAVAVKVNNSYHIAKRQ</sequence>
<dbReference type="AlphaFoldDB" id="A0A174BUA6"/>
<protein>
    <recommendedName>
        <fullName evidence="2">Lantibiotic immunity protein Spa1 C-terminal domain-containing protein</fullName>
    </recommendedName>
</protein>
<dbReference type="RefSeq" id="WP_055654171.1">
    <property type="nucleotide sequence ID" value="NZ_CABIXC010000003.1"/>
</dbReference>
<gene>
    <name evidence="3" type="ORF">ERS852407_01688</name>
</gene>
<feature type="chain" id="PRO_5039449339" description="Lantibiotic immunity protein Spa1 C-terminal domain-containing protein" evidence="1">
    <location>
        <begin position="23"/>
        <end position="271"/>
    </location>
</feature>
<evidence type="ECO:0000313" key="3">
    <source>
        <dbReference type="EMBL" id="CUO03126.1"/>
    </source>
</evidence>
<feature type="signal peptide" evidence="1">
    <location>
        <begin position="1"/>
        <end position="22"/>
    </location>
</feature>
<dbReference type="InterPro" id="IPR040876">
    <property type="entry name" value="Spa1_C"/>
</dbReference>
<evidence type="ECO:0000313" key="4">
    <source>
        <dbReference type="Proteomes" id="UP000095651"/>
    </source>
</evidence>
<feature type="domain" description="Lantibiotic immunity protein Spa1 C-terminal" evidence="2">
    <location>
        <begin position="170"/>
        <end position="268"/>
    </location>
</feature>
<dbReference type="PROSITE" id="PS51257">
    <property type="entry name" value="PROKAR_LIPOPROTEIN"/>
    <property type="match status" value="1"/>
</dbReference>
<organism evidence="3 4">
    <name type="scientific">Hungatella hathewayi</name>
    <dbReference type="NCBI Taxonomy" id="154046"/>
    <lineage>
        <taxon>Bacteria</taxon>
        <taxon>Bacillati</taxon>
        <taxon>Bacillota</taxon>
        <taxon>Clostridia</taxon>
        <taxon>Lachnospirales</taxon>
        <taxon>Lachnospiraceae</taxon>
        <taxon>Hungatella</taxon>
    </lineage>
</organism>
<name>A0A174BUA6_9FIRM</name>
<accession>A0A174BUA6</accession>
<feature type="domain" description="Lantibiotic immunity protein Spa1 C-terminal" evidence="2">
    <location>
        <begin position="42"/>
        <end position="142"/>
    </location>
</feature>
<evidence type="ECO:0000256" key="1">
    <source>
        <dbReference type="SAM" id="SignalP"/>
    </source>
</evidence>